<dbReference type="InterPro" id="IPR012938">
    <property type="entry name" value="Glc/Sorbosone_DH"/>
</dbReference>
<feature type="domain" description="Glucose/Sorbosone dehydrogenase" evidence="2">
    <location>
        <begin position="14"/>
        <end position="344"/>
    </location>
</feature>
<feature type="region of interest" description="Disordered" evidence="1">
    <location>
        <begin position="164"/>
        <end position="184"/>
    </location>
</feature>
<evidence type="ECO:0000313" key="3">
    <source>
        <dbReference type="EMBL" id="PFG32316.1"/>
    </source>
</evidence>
<dbReference type="InterPro" id="IPR011042">
    <property type="entry name" value="6-blade_b-propeller_TolB-like"/>
</dbReference>
<dbReference type="SUPFAM" id="SSF50952">
    <property type="entry name" value="Soluble quinoprotein glucose dehydrogenase"/>
    <property type="match status" value="1"/>
</dbReference>
<comment type="caution">
    <text evidence="3">The sequence shown here is derived from an EMBL/GenBank/DDBJ whole genome shotgun (WGS) entry which is preliminary data.</text>
</comment>
<dbReference type="AlphaFoldDB" id="A0A2A9E105"/>
<organism evidence="3 4">
    <name type="scientific">Sanguibacter antarcticus</name>
    <dbReference type="NCBI Taxonomy" id="372484"/>
    <lineage>
        <taxon>Bacteria</taxon>
        <taxon>Bacillati</taxon>
        <taxon>Actinomycetota</taxon>
        <taxon>Actinomycetes</taxon>
        <taxon>Micrococcales</taxon>
        <taxon>Sanguibacteraceae</taxon>
        <taxon>Sanguibacter</taxon>
    </lineage>
</organism>
<evidence type="ECO:0000313" key="4">
    <source>
        <dbReference type="Proteomes" id="UP000225548"/>
    </source>
</evidence>
<keyword evidence="4" id="KW-1185">Reference proteome</keyword>
<gene>
    <name evidence="3" type="ORF">ATL42_0139</name>
</gene>
<feature type="region of interest" description="Disordered" evidence="1">
    <location>
        <begin position="365"/>
        <end position="385"/>
    </location>
</feature>
<dbReference type="Gene3D" id="2.120.10.30">
    <property type="entry name" value="TolB, C-terminal domain"/>
    <property type="match status" value="1"/>
</dbReference>
<protein>
    <submittedName>
        <fullName evidence="3">Glucose/arabinose dehydrogenase</fullName>
    </submittedName>
</protein>
<dbReference type="Proteomes" id="UP000225548">
    <property type="component" value="Unassembled WGS sequence"/>
</dbReference>
<evidence type="ECO:0000256" key="1">
    <source>
        <dbReference type="SAM" id="MobiDB-lite"/>
    </source>
</evidence>
<feature type="region of interest" description="Disordered" evidence="1">
    <location>
        <begin position="227"/>
        <end position="263"/>
    </location>
</feature>
<reference evidence="3 4" key="1">
    <citation type="submission" date="2017-10" db="EMBL/GenBank/DDBJ databases">
        <title>Sequencing the genomes of 1000 actinobacteria strains.</title>
        <authorList>
            <person name="Klenk H.-P."/>
        </authorList>
    </citation>
    <scope>NUCLEOTIDE SEQUENCE [LARGE SCALE GENOMIC DNA]</scope>
    <source>
        <strain evidence="3 4">DSM 18966</strain>
    </source>
</reference>
<dbReference type="InterPro" id="IPR011041">
    <property type="entry name" value="Quinoprot_gluc/sorb_DH_b-prop"/>
</dbReference>
<evidence type="ECO:0000259" key="2">
    <source>
        <dbReference type="Pfam" id="PF07995"/>
    </source>
</evidence>
<feature type="compositionally biased region" description="Low complexity" evidence="1">
    <location>
        <begin position="229"/>
        <end position="249"/>
    </location>
</feature>
<name>A0A2A9E105_9MICO</name>
<dbReference type="PANTHER" id="PTHR19328">
    <property type="entry name" value="HEDGEHOG-INTERACTING PROTEIN"/>
    <property type="match status" value="1"/>
</dbReference>
<accession>A0A2A9E105</accession>
<dbReference type="EMBL" id="PDJG01000001">
    <property type="protein sequence ID" value="PFG32316.1"/>
    <property type="molecule type" value="Genomic_DNA"/>
</dbReference>
<dbReference type="PANTHER" id="PTHR19328:SF13">
    <property type="entry name" value="HIPL1 PROTEIN"/>
    <property type="match status" value="1"/>
</dbReference>
<sequence>MTAEVTASLASDLAAPWGVAELPDGAWLVTQRDTRTVLRLSAGAGSSAPVTLTGPGADELVDGTTGEGEGGLLGIAVSPTFADDGRVYVYRTAEDGNEVLWGELTDDTLGVLTPVIQEIPAAANHDGGQVAFGPDGFLYVTTGDAGVERDAQDPDSLAGKILRLTPDGDAAPDNPVPGSPMWSMGHRNVQGIGWSDDGRMFASELGQSRSDELNLIVAGGNYGWPDVEGAAGTDDTEAGPATADAADSADSADTDGDTTTDRTGFIEPLVTWPTSSASPSGLAVTSEGIYLAGLGGETLWRVPLATQGVGTPQALLEGVYGRLRSVVVASNGTLRVLTNNTDGRGTPRAGDDQLLAVTITPVLATEPATVEPPTVEPPSLQAPAG</sequence>
<proteinExistence type="predicted"/>
<dbReference type="Pfam" id="PF07995">
    <property type="entry name" value="GSDH"/>
    <property type="match status" value="1"/>
</dbReference>